<dbReference type="CDD" id="cd00060">
    <property type="entry name" value="FHA"/>
    <property type="match status" value="1"/>
</dbReference>
<proteinExistence type="predicted"/>
<reference evidence="4" key="3">
    <citation type="submission" date="2023-10" db="EMBL/GenBank/DDBJ databases">
        <title>Whole Genome based description of the genera Actinobaculum and Actinotignum reveals a complex phylogenetic relationship within the species included in the genus Actinotignum.</title>
        <authorList>
            <person name="Jensen C.S."/>
            <person name="Dargis R."/>
            <person name="Kemp M."/>
            <person name="Christensen J.J."/>
        </authorList>
    </citation>
    <scope>NUCLEOTIDE SEQUENCE</scope>
    <source>
        <strain evidence="4">Actinobaculum_suis_CCUG19206T</strain>
    </source>
</reference>
<reference evidence="5" key="1">
    <citation type="submission" date="2016-10" db="EMBL/GenBank/DDBJ databases">
        <authorList>
            <person name="de Groot N.N."/>
        </authorList>
    </citation>
    <scope>NUCLEOTIDE SEQUENCE [LARGE SCALE GENOMIC DNA]</scope>
    <source>
        <strain evidence="5">DSM 20639</strain>
    </source>
</reference>
<dbReference type="InterPro" id="IPR000253">
    <property type="entry name" value="FHA_dom"/>
</dbReference>
<keyword evidence="6" id="KW-1185">Reference proteome</keyword>
<dbReference type="Pfam" id="PF00498">
    <property type="entry name" value="FHA"/>
    <property type="match status" value="1"/>
</dbReference>
<dbReference type="EMBL" id="FNAU01000009">
    <property type="protein sequence ID" value="SDE43937.1"/>
    <property type="molecule type" value="Genomic_DNA"/>
</dbReference>
<dbReference type="AlphaFoldDB" id="A0A1G7CXB1"/>
<dbReference type="PROSITE" id="PS50006">
    <property type="entry name" value="FHA_DOMAIN"/>
    <property type="match status" value="1"/>
</dbReference>
<protein>
    <submittedName>
        <fullName evidence="5">FHA domain-containing protein</fullName>
    </submittedName>
</protein>
<dbReference type="SMART" id="SM00240">
    <property type="entry name" value="FHA"/>
    <property type="match status" value="1"/>
</dbReference>
<evidence type="ECO:0000256" key="2">
    <source>
        <dbReference type="SAM" id="MobiDB-lite"/>
    </source>
</evidence>
<dbReference type="SUPFAM" id="SSF49879">
    <property type="entry name" value="SMAD/FHA domain"/>
    <property type="match status" value="1"/>
</dbReference>
<dbReference type="Proteomes" id="UP000182744">
    <property type="component" value="Unassembled WGS sequence"/>
</dbReference>
<keyword evidence="1" id="KW-0597">Phosphoprotein</keyword>
<evidence type="ECO:0000313" key="4">
    <source>
        <dbReference type="EMBL" id="MDY5152766.1"/>
    </source>
</evidence>
<feature type="region of interest" description="Disordered" evidence="2">
    <location>
        <begin position="169"/>
        <end position="196"/>
    </location>
</feature>
<evidence type="ECO:0000313" key="6">
    <source>
        <dbReference type="Proteomes" id="UP000182744"/>
    </source>
</evidence>
<accession>A0A1G7CXB1</accession>
<feature type="region of interest" description="Disordered" evidence="2">
    <location>
        <begin position="246"/>
        <end position="267"/>
    </location>
</feature>
<evidence type="ECO:0000256" key="1">
    <source>
        <dbReference type="ARBA" id="ARBA00022553"/>
    </source>
</evidence>
<dbReference type="Gene3D" id="2.60.200.20">
    <property type="match status" value="1"/>
</dbReference>
<dbReference type="Proteomes" id="UP001273799">
    <property type="component" value="Unassembled WGS sequence"/>
</dbReference>
<dbReference type="InterPro" id="IPR008984">
    <property type="entry name" value="SMAD_FHA_dom_sf"/>
</dbReference>
<evidence type="ECO:0000259" key="3">
    <source>
        <dbReference type="PROSITE" id="PS50006"/>
    </source>
</evidence>
<name>A0A1G7CXB1_9ACTO</name>
<sequence>MAVSQVMPLAGKGFLVASDSGVLFLPHAEPTQAAELWRLLHDGPVGFASVLGELLRLPNSVFALAAPAGETTLVVTRGMRVWDISGTIIADGAQAFTWTETRVPAGTELYFGEEPMPAQLGSQSNALPLTDGVVQAGGAILSFAPVAEAQPAPQPGPADFDQIADFDQVLSGESPTPGAATPAESGAGRERPGRRSATWIAADAAGAAVAATAGAGGVAGAGVGGFEAAASPVEASPPDVARDRYRYSSAASPGQTGAAGVTGAGAVDPTGPTLAFDTGRLGLLIFFVDPARNAGAEQNATGGAGSTYGEADNFVDSQEMLRGPEWTVELRGDVVIGRQPRGQARPGHEAPQLVMVPSPALEISRVHCEVRVDGNEAVIVDRDSNNGTYVLRAGTEPMRVAPESPVLLHDGDIIDIGEGVRFEVAYGI</sequence>
<feature type="domain" description="FHA" evidence="3">
    <location>
        <begin position="334"/>
        <end position="390"/>
    </location>
</feature>
<gene>
    <name evidence="4" type="ORF">R6G71_01695</name>
    <name evidence="5" type="ORF">SAMN05421878_10915</name>
</gene>
<dbReference type="EMBL" id="JAWNFU010000001">
    <property type="protein sequence ID" value="MDY5152766.1"/>
    <property type="molecule type" value="Genomic_DNA"/>
</dbReference>
<dbReference type="RefSeq" id="WP_074662700.1">
    <property type="nucleotide sequence ID" value="NZ_FNAU01000009.1"/>
</dbReference>
<evidence type="ECO:0000313" key="5">
    <source>
        <dbReference type="EMBL" id="SDE43937.1"/>
    </source>
</evidence>
<organism evidence="5 6">
    <name type="scientific">Actinobaculum suis</name>
    <dbReference type="NCBI Taxonomy" id="1657"/>
    <lineage>
        <taxon>Bacteria</taxon>
        <taxon>Bacillati</taxon>
        <taxon>Actinomycetota</taxon>
        <taxon>Actinomycetes</taxon>
        <taxon>Actinomycetales</taxon>
        <taxon>Actinomycetaceae</taxon>
        <taxon>Actinobaculum</taxon>
    </lineage>
</organism>
<feature type="compositionally biased region" description="Low complexity" evidence="2">
    <location>
        <begin position="256"/>
        <end position="267"/>
    </location>
</feature>
<reference evidence="6" key="2">
    <citation type="submission" date="2016-10" db="EMBL/GenBank/DDBJ databases">
        <authorList>
            <person name="Varghese N."/>
        </authorList>
    </citation>
    <scope>NUCLEOTIDE SEQUENCE [LARGE SCALE GENOMIC DNA]</scope>
    <source>
        <strain evidence="6">DSM 20639</strain>
    </source>
</reference>